<reference evidence="1 2" key="1">
    <citation type="submission" date="2021-03" db="EMBL/GenBank/DDBJ databases">
        <authorList>
            <person name="Kanchanasin P."/>
            <person name="Saeng-In P."/>
            <person name="Phongsopitanun W."/>
            <person name="Yuki M."/>
            <person name="Kudo T."/>
            <person name="Ohkuma M."/>
            <person name="Tanasupawat S."/>
        </authorList>
    </citation>
    <scope>NUCLEOTIDE SEQUENCE [LARGE SCALE GENOMIC DNA]</scope>
    <source>
        <strain evidence="1 2">L46</strain>
    </source>
</reference>
<protein>
    <recommendedName>
        <fullName evidence="3">Immunity protein 35 domain-containing protein</fullName>
    </recommendedName>
</protein>
<name>A0ABS3QTX0_9ACTN</name>
<keyword evidence="2" id="KW-1185">Reference proteome</keyword>
<dbReference type="RefSeq" id="WP_208265560.1">
    <property type="nucleotide sequence ID" value="NZ_BAAAGM010000116.1"/>
</dbReference>
<accession>A0ABS3QTX0</accession>
<gene>
    <name evidence="1" type="ORF">J4557_06710</name>
</gene>
<sequence length="260" mass="28233">MPVELELADPEDLWAESCATAMLSVGTPGWGATMRADGVRTDDVGNGWHGMSWVEGGRVILYGYDVDYSKTRFQVPPIDLLAGGPGWLPWEWLAEMMRVEQLIQYVYWWDGSSWGRTDYPDGLEDGGGGSTGRADQVEESFFAWGDDPEGAADAFENLIRAARARAVDQGVVEALLQQLDPGEFDIEATEPMDADAMLAVAAAAGLTAGSVRTELPAGRGEPEGRRAHLIDPAIGWAPYEESFLTDGIPAHLCWSPSLRE</sequence>
<dbReference type="Proteomes" id="UP000666915">
    <property type="component" value="Unassembled WGS sequence"/>
</dbReference>
<organism evidence="1 2">
    <name type="scientific">Actinomadura nitritigenes</name>
    <dbReference type="NCBI Taxonomy" id="134602"/>
    <lineage>
        <taxon>Bacteria</taxon>
        <taxon>Bacillati</taxon>
        <taxon>Actinomycetota</taxon>
        <taxon>Actinomycetes</taxon>
        <taxon>Streptosporangiales</taxon>
        <taxon>Thermomonosporaceae</taxon>
        <taxon>Actinomadura</taxon>
    </lineage>
</organism>
<dbReference type="EMBL" id="JAGEOK010000004">
    <property type="protein sequence ID" value="MBO2437207.1"/>
    <property type="molecule type" value="Genomic_DNA"/>
</dbReference>
<evidence type="ECO:0000313" key="2">
    <source>
        <dbReference type="Proteomes" id="UP000666915"/>
    </source>
</evidence>
<evidence type="ECO:0000313" key="1">
    <source>
        <dbReference type="EMBL" id="MBO2437207.1"/>
    </source>
</evidence>
<proteinExistence type="predicted"/>
<comment type="caution">
    <text evidence="1">The sequence shown here is derived from an EMBL/GenBank/DDBJ whole genome shotgun (WGS) entry which is preliminary data.</text>
</comment>
<evidence type="ECO:0008006" key="3">
    <source>
        <dbReference type="Google" id="ProtNLM"/>
    </source>
</evidence>